<dbReference type="EMBL" id="RHLK01000015">
    <property type="protein sequence ID" value="MVP01760.1"/>
    <property type="molecule type" value="Genomic_DNA"/>
</dbReference>
<evidence type="ECO:0000313" key="1">
    <source>
        <dbReference type="EMBL" id="MVP01760.1"/>
    </source>
</evidence>
<reference evidence="1 2" key="1">
    <citation type="journal article" date="2019" name="Microorganisms">
        <title>Paenibacillus lutrae sp. nov., A Chitinolytic Species Isolated from A River Otter in Castril Natural Park, Granada, Spain.</title>
        <authorList>
            <person name="Rodriguez M."/>
            <person name="Reina J.C."/>
            <person name="Bejar V."/>
            <person name="Llamas I."/>
        </authorList>
    </citation>
    <scope>NUCLEOTIDE SEQUENCE [LARGE SCALE GENOMIC DNA]</scope>
    <source>
        <strain evidence="1 2">N10</strain>
    </source>
</reference>
<gene>
    <name evidence="1" type="ORF">EDM21_19890</name>
</gene>
<keyword evidence="2" id="KW-1185">Reference proteome</keyword>
<dbReference type="OrthoDB" id="2967153at2"/>
<dbReference type="RefSeq" id="WP_157338194.1">
    <property type="nucleotide sequence ID" value="NZ_RHLK01000015.1"/>
</dbReference>
<organism evidence="1 2">
    <name type="scientific">Paenibacillus lutrae</name>
    <dbReference type="NCBI Taxonomy" id="2078573"/>
    <lineage>
        <taxon>Bacteria</taxon>
        <taxon>Bacillati</taxon>
        <taxon>Bacillota</taxon>
        <taxon>Bacilli</taxon>
        <taxon>Bacillales</taxon>
        <taxon>Paenibacillaceae</taxon>
        <taxon>Paenibacillus</taxon>
    </lineage>
</organism>
<evidence type="ECO:0000313" key="2">
    <source>
        <dbReference type="Proteomes" id="UP000490800"/>
    </source>
</evidence>
<dbReference type="Proteomes" id="UP000490800">
    <property type="component" value="Unassembled WGS sequence"/>
</dbReference>
<comment type="caution">
    <text evidence="1">The sequence shown here is derived from an EMBL/GenBank/DDBJ whole genome shotgun (WGS) entry which is preliminary data.</text>
</comment>
<dbReference type="AlphaFoldDB" id="A0A7X3FL64"/>
<sequence length="100" mass="11627">MGKVFVEYAILPEYRHAYLAFILERQALDKRLSVYEGTDQPGLFVETWEPVSHEEYVSMRADRQSGDNPVWSVMHSWVKGGSAKLNIWHFHEIYNPLSGN</sequence>
<accession>A0A7X3FL64</accession>
<name>A0A7X3FL64_9BACL</name>
<protein>
    <recommendedName>
        <fullName evidence="3">NIPSNAP domain-containing protein</fullName>
    </recommendedName>
</protein>
<proteinExistence type="predicted"/>
<evidence type="ECO:0008006" key="3">
    <source>
        <dbReference type="Google" id="ProtNLM"/>
    </source>
</evidence>